<organism evidence="3 4">
    <name type="scientific">Agrobacterium cavarae</name>
    <dbReference type="NCBI Taxonomy" id="2528239"/>
    <lineage>
        <taxon>Bacteria</taxon>
        <taxon>Pseudomonadati</taxon>
        <taxon>Pseudomonadota</taxon>
        <taxon>Alphaproteobacteria</taxon>
        <taxon>Hyphomicrobiales</taxon>
        <taxon>Rhizobiaceae</taxon>
        <taxon>Rhizobium/Agrobacterium group</taxon>
        <taxon>Agrobacterium</taxon>
    </lineage>
</organism>
<dbReference type="GeneID" id="301039945"/>
<dbReference type="Proteomes" id="UP000294239">
    <property type="component" value="Unassembled WGS sequence"/>
</dbReference>
<evidence type="ECO:0000313" key="3">
    <source>
        <dbReference type="EMBL" id="TBN18459.1"/>
    </source>
</evidence>
<evidence type="ECO:0000256" key="1">
    <source>
        <dbReference type="PROSITE-ProRule" id="PRU00409"/>
    </source>
</evidence>
<dbReference type="Pfam" id="PF18604">
    <property type="entry name" value="PreAtp-grasp"/>
    <property type="match status" value="1"/>
</dbReference>
<evidence type="ECO:0000259" key="2">
    <source>
        <dbReference type="PROSITE" id="PS50975"/>
    </source>
</evidence>
<dbReference type="PROSITE" id="PS50975">
    <property type="entry name" value="ATP_GRASP"/>
    <property type="match status" value="1"/>
</dbReference>
<keyword evidence="4" id="KW-1185">Reference proteome</keyword>
<dbReference type="RefSeq" id="WP_111850972.1">
    <property type="nucleotide sequence ID" value="NZ_SISF01000020.1"/>
</dbReference>
<dbReference type="EMBL" id="SISF01000020">
    <property type="protein sequence ID" value="TBN18459.1"/>
    <property type="molecule type" value="Genomic_DNA"/>
</dbReference>
<dbReference type="SUPFAM" id="SSF56059">
    <property type="entry name" value="Glutathione synthetase ATP-binding domain-like"/>
    <property type="match status" value="1"/>
</dbReference>
<name>A0ABY1YD43_9HYPH</name>
<protein>
    <recommendedName>
        <fullName evidence="2">ATP-grasp domain-containing protein</fullName>
    </recommendedName>
</protein>
<dbReference type="Pfam" id="PF18105">
    <property type="entry name" value="PGM1_C"/>
    <property type="match status" value="1"/>
</dbReference>
<dbReference type="InterPro" id="IPR041356">
    <property type="entry name" value="PGM1_C"/>
</dbReference>
<dbReference type="InterPro" id="IPR040754">
    <property type="entry name" value="PreAtp-grasp"/>
</dbReference>
<evidence type="ECO:0000313" key="4">
    <source>
        <dbReference type="Proteomes" id="UP000294239"/>
    </source>
</evidence>
<keyword evidence="1" id="KW-0547">Nucleotide-binding</keyword>
<reference evidence="3 4" key="1">
    <citation type="submission" date="2019-02" db="EMBL/GenBank/DDBJ databases">
        <title>Current taxonomic status of genus Agrobacterium and description of Agrobacterium cavarae sp. nov. isolated from maize roots.</title>
        <authorList>
            <person name="Flores-Felix J.D."/>
            <person name="Menendez E."/>
            <person name="Ramirez-Bahena M.H."/>
            <person name="Garcia-Fraile P."/>
            <person name="Velazquez E."/>
        </authorList>
    </citation>
    <scope>NUCLEOTIDE SEQUENCE [LARGE SCALE GENOMIC DNA]</scope>
    <source>
        <strain evidence="3 4">RZME10</strain>
    </source>
</reference>
<dbReference type="InterPro" id="IPR011761">
    <property type="entry name" value="ATP-grasp"/>
</dbReference>
<proteinExistence type="predicted"/>
<comment type="caution">
    <text evidence="3">The sequence shown here is derived from an EMBL/GenBank/DDBJ whole genome shotgun (WGS) entry which is preliminary data.</text>
</comment>
<sequence length="451" mass="49017">MKILIANGFSDNLRASEDWPGWWVQRVIWFASDGDILILPSAADRSFMDYATKLIGVDLESLSILILPPQVVGDRRVPFVERLTNADFKVALSTAMAGRNVHEIFALWPDAALADFARSIDASDAMPGLSFLSQDGGRLVNSKSVFRAIAAGLRVPIPDGAVCQSHQELHKAIKSLFDISDTVIVKQDYMTGGAGNVIFTSGQTFDPVGARAVVQTPTDYSVAEYVEAHWEELCGRRGDRVVVERYHRDSRAAFAEFSIQEGSVTLGGTGELLSAPFACAQVMPPVGFEGDAMALIESNGMRLAECMATLGFRGRLSADAIVTPQGEVFFTEYNGRVTGSTHIYAIIGDRIIGSGFGHDRIILERIWPDGWRVGSFGAARDSVFEAGLAFDPNTRTGVVFTNAYNAQSQGVMYCIAAPDILSARQIERHLAELFAVDTNARLPPLPIEGFE</sequence>
<keyword evidence="1" id="KW-0067">ATP-binding</keyword>
<accession>A0ABY1YD43</accession>
<feature type="domain" description="ATP-grasp" evidence="2">
    <location>
        <begin position="147"/>
        <end position="367"/>
    </location>
</feature>
<gene>
    <name evidence="3" type="ORF">EYC79_02005</name>
</gene>